<proteinExistence type="predicted"/>
<keyword evidence="2" id="KW-1185">Reference proteome</keyword>
<dbReference type="EMBL" id="JARVKF010000257">
    <property type="protein sequence ID" value="KAK9420125.1"/>
    <property type="molecule type" value="Genomic_DNA"/>
</dbReference>
<reference evidence="1 2" key="1">
    <citation type="journal article" date="2024" name="J. Plant Pathol.">
        <title>Sequence and assembly of the genome of Seiridium unicorne, isolate CBS 538.82, causal agent of cypress canker disease.</title>
        <authorList>
            <person name="Scali E."/>
            <person name="Rocca G.D."/>
            <person name="Danti R."/>
            <person name="Garbelotto M."/>
            <person name="Barberini S."/>
            <person name="Baroncelli R."/>
            <person name="Emiliani G."/>
        </authorList>
    </citation>
    <scope>NUCLEOTIDE SEQUENCE [LARGE SCALE GENOMIC DNA]</scope>
    <source>
        <strain evidence="1 2">BM-138-508</strain>
    </source>
</reference>
<protein>
    <recommendedName>
        <fullName evidence="3">Antifreeze protein</fullName>
    </recommendedName>
</protein>
<evidence type="ECO:0008006" key="3">
    <source>
        <dbReference type="Google" id="ProtNLM"/>
    </source>
</evidence>
<evidence type="ECO:0000313" key="1">
    <source>
        <dbReference type="EMBL" id="KAK9420125.1"/>
    </source>
</evidence>
<organism evidence="1 2">
    <name type="scientific">Seiridium unicorne</name>
    <dbReference type="NCBI Taxonomy" id="138068"/>
    <lineage>
        <taxon>Eukaryota</taxon>
        <taxon>Fungi</taxon>
        <taxon>Dikarya</taxon>
        <taxon>Ascomycota</taxon>
        <taxon>Pezizomycotina</taxon>
        <taxon>Sordariomycetes</taxon>
        <taxon>Xylariomycetidae</taxon>
        <taxon>Amphisphaeriales</taxon>
        <taxon>Sporocadaceae</taxon>
        <taxon>Seiridium</taxon>
    </lineage>
</organism>
<dbReference type="Proteomes" id="UP001408356">
    <property type="component" value="Unassembled WGS sequence"/>
</dbReference>
<gene>
    <name evidence="1" type="ORF">SUNI508_06653</name>
</gene>
<name>A0ABR2UZJ4_9PEZI</name>
<sequence>MDEGNAPGRVIETTTSTVATLEFGSSITQPTEVAATNTVVSVGTVTSAFVGKRASDIVPLPTLPAALAQARDLHVRTLTATSTVDAICAATAETAITFPTYASACVDLLQYSSACSCLGVTTSTTTVAQPTVTVTI</sequence>
<accession>A0ABR2UZJ4</accession>
<comment type="caution">
    <text evidence="1">The sequence shown here is derived from an EMBL/GenBank/DDBJ whole genome shotgun (WGS) entry which is preliminary data.</text>
</comment>
<evidence type="ECO:0000313" key="2">
    <source>
        <dbReference type="Proteomes" id="UP001408356"/>
    </source>
</evidence>